<proteinExistence type="predicted"/>
<dbReference type="Proteomes" id="UP001211064">
    <property type="component" value="Unassembled WGS sequence"/>
</dbReference>
<reference evidence="1" key="1">
    <citation type="submission" date="2022-08" db="EMBL/GenBank/DDBJ databases">
        <title>Genome sequencing of human pathogens.</title>
        <authorList>
            <person name="Cao X."/>
        </authorList>
    </citation>
    <scope>NUCLEOTIDE SEQUENCE</scope>
    <source>
        <strain evidence="1">EC16126</strain>
    </source>
</reference>
<dbReference type="EMBL" id="JANWOR010000359">
    <property type="protein sequence ID" value="MDA4178373.1"/>
    <property type="molecule type" value="Genomic_DNA"/>
</dbReference>
<organism evidence="1 2">
    <name type="scientific">Escherichia coli</name>
    <dbReference type="NCBI Taxonomy" id="562"/>
    <lineage>
        <taxon>Bacteria</taxon>
        <taxon>Pseudomonadati</taxon>
        <taxon>Pseudomonadota</taxon>
        <taxon>Gammaproteobacteria</taxon>
        <taxon>Enterobacterales</taxon>
        <taxon>Enterobacteriaceae</taxon>
        <taxon>Escherichia</taxon>
    </lineage>
</organism>
<sequence>MNVDFEFHLNQMKFIGSRILDVSLHKGGCLSMCIDFIDRRRKKLPCNFIYFSQLYRFASYQRALSYGAEAGKIQDAVLSPNGRFRIGDRKHAYLFWEACPKYEFHPASLPDGEFIINVVYVHDCHAIAIHKDKCGIEDL</sequence>
<evidence type="ECO:0000313" key="2">
    <source>
        <dbReference type="Proteomes" id="UP001211064"/>
    </source>
</evidence>
<name>A0AAW5Z898_ECOLX</name>
<protein>
    <submittedName>
        <fullName evidence="1">Uncharacterized protein</fullName>
    </submittedName>
</protein>
<dbReference type="AlphaFoldDB" id="A0AAW5Z898"/>
<gene>
    <name evidence="1" type="ORF">NY836_13360</name>
</gene>
<evidence type="ECO:0000313" key="1">
    <source>
        <dbReference type="EMBL" id="MDA4178373.1"/>
    </source>
</evidence>
<comment type="caution">
    <text evidence="1">The sequence shown here is derived from an EMBL/GenBank/DDBJ whole genome shotgun (WGS) entry which is preliminary data.</text>
</comment>
<accession>A0AAW5Z898</accession>
<dbReference type="RefSeq" id="WP_241345014.1">
    <property type="nucleotide sequence ID" value="NZ_AP022288.1"/>
</dbReference>